<keyword evidence="5" id="KW-0805">Transcription regulation</keyword>
<dbReference type="PROSITE" id="PS50110">
    <property type="entry name" value="RESPONSE_REGULATORY"/>
    <property type="match status" value="1"/>
</dbReference>
<feature type="domain" description="HTH araC/xylS-type" evidence="9">
    <location>
        <begin position="234"/>
        <end position="332"/>
    </location>
</feature>
<dbReference type="Gene3D" id="3.40.50.2300">
    <property type="match status" value="1"/>
</dbReference>
<keyword evidence="2" id="KW-0963">Cytoplasm</keyword>
<dbReference type="GO" id="GO:0000160">
    <property type="term" value="P:phosphorelay signal transduction system"/>
    <property type="evidence" value="ECO:0007669"/>
    <property type="project" value="UniProtKB-KW"/>
</dbReference>
<keyword evidence="7" id="KW-0804">Transcription</keyword>
<dbReference type="InterPro" id="IPR001789">
    <property type="entry name" value="Sig_transdc_resp-reg_receiver"/>
</dbReference>
<evidence type="ECO:0000256" key="8">
    <source>
        <dbReference type="PROSITE-ProRule" id="PRU00169"/>
    </source>
</evidence>
<dbReference type="EMBL" id="NMQW01000001">
    <property type="protein sequence ID" value="OXM88341.1"/>
    <property type="molecule type" value="Genomic_DNA"/>
</dbReference>
<dbReference type="SMART" id="SM00342">
    <property type="entry name" value="HTH_ARAC"/>
    <property type="match status" value="1"/>
</dbReference>
<keyword evidence="3 8" id="KW-0597">Phosphoprotein</keyword>
<dbReference type="SUPFAM" id="SSF52172">
    <property type="entry name" value="CheY-like"/>
    <property type="match status" value="1"/>
</dbReference>
<accession>A0A229UYM6</accession>
<evidence type="ECO:0000313" key="12">
    <source>
        <dbReference type="Proteomes" id="UP000215509"/>
    </source>
</evidence>
<sequence>MKHILVVDDEPLIVRGLVAMLKQSQTAFESIRTASNGKQALELIEESVPQLLLTDIRMPKMDGLELCKQVHEKYPLVQKVIISGYNDFEYAQACISYGVKEYLLKPFTPMKINDLLHKMVVQSQPLFSISAYEDWVERIVEAVWKLQIPEAESLLEQWKAYCVSASTSDSDFIQLMKDGLPMIMRRLSLRGFQPRAGMICDTSDKQRCFTQLQVCIHQVIDELALQRGGLDLMKQAKAYIDAHITQELSLEEVAEFLGISAPYLSLLFKKVHHESFVQYRITKRIQLAKQMLEIPHYRTTDIALEVGYENYPHFSRTFKKVTGVSPLEYRHSMGIR</sequence>
<feature type="domain" description="Response regulatory" evidence="10">
    <location>
        <begin position="3"/>
        <end position="120"/>
    </location>
</feature>
<keyword evidence="6" id="KW-0238">DNA-binding</keyword>
<evidence type="ECO:0000256" key="2">
    <source>
        <dbReference type="ARBA" id="ARBA00022490"/>
    </source>
</evidence>
<dbReference type="InterPro" id="IPR009057">
    <property type="entry name" value="Homeodomain-like_sf"/>
</dbReference>
<dbReference type="PROSITE" id="PS01124">
    <property type="entry name" value="HTH_ARAC_FAMILY_2"/>
    <property type="match status" value="1"/>
</dbReference>
<dbReference type="GO" id="GO:0043565">
    <property type="term" value="F:sequence-specific DNA binding"/>
    <property type="evidence" value="ECO:0007669"/>
    <property type="project" value="InterPro"/>
</dbReference>
<keyword evidence="12" id="KW-1185">Reference proteome</keyword>
<dbReference type="PRINTS" id="PR00032">
    <property type="entry name" value="HTHARAC"/>
</dbReference>
<dbReference type="CDD" id="cd17536">
    <property type="entry name" value="REC_YesN-like"/>
    <property type="match status" value="1"/>
</dbReference>
<protein>
    <submittedName>
        <fullName evidence="11">Two-component system response regulator</fullName>
    </submittedName>
</protein>
<dbReference type="InterPro" id="IPR020449">
    <property type="entry name" value="Tscrpt_reg_AraC-type_HTH"/>
</dbReference>
<gene>
    <name evidence="11" type="ORF">CF651_00290</name>
</gene>
<dbReference type="GO" id="GO:0003700">
    <property type="term" value="F:DNA-binding transcription factor activity"/>
    <property type="evidence" value="ECO:0007669"/>
    <property type="project" value="InterPro"/>
</dbReference>
<comment type="subcellular location">
    <subcellularLocation>
        <location evidence="1">Cytoplasm</location>
    </subcellularLocation>
</comment>
<dbReference type="RefSeq" id="WP_094012841.1">
    <property type="nucleotide sequence ID" value="NZ_NMQW01000001.1"/>
</dbReference>
<dbReference type="InterPro" id="IPR051552">
    <property type="entry name" value="HptR"/>
</dbReference>
<dbReference type="AlphaFoldDB" id="A0A229UYM6"/>
<evidence type="ECO:0000256" key="4">
    <source>
        <dbReference type="ARBA" id="ARBA00023012"/>
    </source>
</evidence>
<evidence type="ECO:0000259" key="9">
    <source>
        <dbReference type="PROSITE" id="PS01124"/>
    </source>
</evidence>
<organism evidence="11 12">
    <name type="scientific">Paenibacillus rigui</name>
    <dbReference type="NCBI Taxonomy" id="554312"/>
    <lineage>
        <taxon>Bacteria</taxon>
        <taxon>Bacillati</taxon>
        <taxon>Bacillota</taxon>
        <taxon>Bacilli</taxon>
        <taxon>Bacillales</taxon>
        <taxon>Paenibacillaceae</taxon>
        <taxon>Paenibacillus</taxon>
    </lineage>
</organism>
<dbReference type="SUPFAM" id="SSF46689">
    <property type="entry name" value="Homeodomain-like"/>
    <property type="match status" value="2"/>
</dbReference>
<comment type="caution">
    <text evidence="11">The sequence shown here is derived from an EMBL/GenBank/DDBJ whole genome shotgun (WGS) entry which is preliminary data.</text>
</comment>
<evidence type="ECO:0000259" key="10">
    <source>
        <dbReference type="PROSITE" id="PS50110"/>
    </source>
</evidence>
<dbReference type="InterPro" id="IPR011006">
    <property type="entry name" value="CheY-like_superfamily"/>
</dbReference>
<evidence type="ECO:0000256" key="6">
    <source>
        <dbReference type="ARBA" id="ARBA00023125"/>
    </source>
</evidence>
<dbReference type="InterPro" id="IPR018060">
    <property type="entry name" value="HTH_AraC"/>
</dbReference>
<evidence type="ECO:0000256" key="7">
    <source>
        <dbReference type="ARBA" id="ARBA00023163"/>
    </source>
</evidence>
<evidence type="ECO:0000256" key="3">
    <source>
        <dbReference type="ARBA" id="ARBA00022553"/>
    </source>
</evidence>
<evidence type="ECO:0000313" key="11">
    <source>
        <dbReference type="EMBL" id="OXM88341.1"/>
    </source>
</evidence>
<evidence type="ECO:0000256" key="5">
    <source>
        <dbReference type="ARBA" id="ARBA00023015"/>
    </source>
</evidence>
<proteinExistence type="predicted"/>
<keyword evidence="4" id="KW-0902">Two-component regulatory system</keyword>
<dbReference type="GO" id="GO:0005737">
    <property type="term" value="C:cytoplasm"/>
    <property type="evidence" value="ECO:0007669"/>
    <property type="project" value="UniProtKB-SubCell"/>
</dbReference>
<name>A0A229UYM6_9BACL</name>
<dbReference type="Gene3D" id="1.10.10.60">
    <property type="entry name" value="Homeodomain-like"/>
    <property type="match status" value="2"/>
</dbReference>
<dbReference type="Pfam" id="PF12833">
    <property type="entry name" value="HTH_18"/>
    <property type="match status" value="1"/>
</dbReference>
<dbReference type="PANTHER" id="PTHR42713:SF3">
    <property type="entry name" value="TRANSCRIPTIONAL REGULATORY PROTEIN HPTR"/>
    <property type="match status" value="1"/>
</dbReference>
<dbReference type="SMART" id="SM00448">
    <property type="entry name" value="REC"/>
    <property type="match status" value="1"/>
</dbReference>
<evidence type="ECO:0000256" key="1">
    <source>
        <dbReference type="ARBA" id="ARBA00004496"/>
    </source>
</evidence>
<reference evidence="11 12" key="1">
    <citation type="submission" date="2017-07" db="EMBL/GenBank/DDBJ databases">
        <title>Genome sequencing and assembly of Paenibacillus rigui.</title>
        <authorList>
            <person name="Mayilraj S."/>
        </authorList>
    </citation>
    <scope>NUCLEOTIDE SEQUENCE [LARGE SCALE GENOMIC DNA]</scope>
    <source>
        <strain evidence="11 12">JCM 16352</strain>
    </source>
</reference>
<feature type="modified residue" description="4-aspartylphosphate" evidence="8">
    <location>
        <position position="55"/>
    </location>
</feature>
<dbReference type="OrthoDB" id="9788446at2"/>
<dbReference type="PANTHER" id="PTHR42713">
    <property type="entry name" value="HISTIDINE KINASE-RELATED"/>
    <property type="match status" value="1"/>
</dbReference>
<dbReference type="Proteomes" id="UP000215509">
    <property type="component" value="Unassembled WGS sequence"/>
</dbReference>
<dbReference type="Pfam" id="PF00072">
    <property type="entry name" value="Response_reg"/>
    <property type="match status" value="1"/>
</dbReference>